<keyword evidence="6 8" id="KW-0675">Receptor</keyword>
<dbReference type="Proteomes" id="UP001497472">
    <property type="component" value="Unassembled WGS sequence"/>
</dbReference>
<sequence length="340" mass="39199">MYNVFLGDQTLLRLLYETKICQYGDLVENTAITFYVLYTMWKISFDLSGSTQHVQQIMEIDVALERLGETVDYSRSAVMTLLIPIFQIGVCSVRILIVWISTSGRIESIPYSKLFQIVFSDSLSFTVMNHFCIYLYALYHRYRRLNTVLIKLQSSTFRDCFVRSKKCLSLAPRTQDRDACARINSCGKLYSMLFKATETVNDKFGLALLLTMFVWLVLIVLYLYYFMEATAGGLFHDVQRYINLLMYISWQVIFSVGIISSAIYCCEKIVKEAKFTSYVVHTIINYNSDVYAVKEAALNLSMQIVHQTPKFTARGLFPVEYVLLLENLNAIYDKSASLFP</sequence>
<evidence type="ECO:0000256" key="5">
    <source>
        <dbReference type="ARBA" id="ARBA00023136"/>
    </source>
</evidence>
<feature type="transmembrane region" description="Helical" evidence="8">
    <location>
        <begin position="204"/>
        <end position="225"/>
    </location>
</feature>
<comment type="caution">
    <text evidence="8">Lacks conserved residue(s) required for the propagation of feature annotation.</text>
</comment>
<reference evidence="9 10" key="1">
    <citation type="submission" date="2023-11" db="EMBL/GenBank/DDBJ databases">
        <authorList>
            <person name="Okamura Y."/>
        </authorList>
    </citation>
    <scope>NUCLEOTIDE SEQUENCE [LARGE SCALE GENOMIC DNA]</scope>
</reference>
<dbReference type="PANTHER" id="PTHR21143">
    <property type="entry name" value="INVERTEBRATE GUSTATORY RECEPTOR"/>
    <property type="match status" value="1"/>
</dbReference>
<keyword evidence="5 8" id="KW-0472">Membrane</keyword>
<name>A0AAV1JVD3_9NEOP</name>
<keyword evidence="10" id="KW-1185">Reference proteome</keyword>
<keyword evidence="7 8" id="KW-0807">Transducer</keyword>
<keyword evidence="2 8" id="KW-1003">Cell membrane</keyword>
<evidence type="ECO:0000256" key="3">
    <source>
        <dbReference type="ARBA" id="ARBA00022692"/>
    </source>
</evidence>
<evidence type="ECO:0000313" key="10">
    <source>
        <dbReference type="Proteomes" id="UP001497472"/>
    </source>
</evidence>
<gene>
    <name evidence="9" type="ORF">LNINA_LOCUS12499</name>
</gene>
<dbReference type="InterPro" id="IPR013604">
    <property type="entry name" value="7TM_chemorcpt"/>
</dbReference>
<evidence type="ECO:0000256" key="2">
    <source>
        <dbReference type="ARBA" id="ARBA00022475"/>
    </source>
</evidence>
<evidence type="ECO:0000313" key="9">
    <source>
        <dbReference type="EMBL" id="CAK1553502.1"/>
    </source>
</evidence>
<comment type="function">
    <text evidence="8">Gustatory receptor which mediates acceptance or avoidance behavior, depending on its substrates.</text>
</comment>
<comment type="similarity">
    <text evidence="8">Belongs to the insect chemoreceptor superfamily. Gustatory receptor (GR) family.</text>
</comment>
<organism evidence="9 10">
    <name type="scientific">Leptosia nina</name>
    <dbReference type="NCBI Taxonomy" id="320188"/>
    <lineage>
        <taxon>Eukaryota</taxon>
        <taxon>Metazoa</taxon>
        <taxon>Ecdysozoa</taxon>
        <taxon>Arthropoda</taxon>
        <taxon>Hexapoda</taxon>
        <taxon>Insecta</taxon>
        <taxon>Pterygota</taxon>
        <taxon>Neoptera</taxon>
        <taxon>Endopterygota</taxon>
        <taxon>Lepidoptera</taxon>
        <taxon>Glossata</taxon>
        <taxon>Ditrysia</taxon>
        <taxon>Papilionoidea</taxon>
        <taxon>Pieridae</taxon>
        <taxon>Pierinae</taxon>
        <taxon>Leptosia</taxon>
    </lineage>
</organism>
<proteinExistence type="inferred from homology"/>
<evidence type="ECO:0000256" key="7">
    <source>
        <dbReference type="ARBA" id="ARBA00023224"/>
    </source>
</evidence>
<dbReference type="GO" id="GO:0050909">
    <property type="term" value="P:sensory perception of taste"/>
    <property type="evidence" value="ECO:0007669"/>
    <property type="project" value="InterPro"/>
</dbReference>
<evidence type="ECO:0000256" key="6">
    <source>
        <dbReference type="ARBA" id="ARBA00023170"/>
    </source>
</evidence>
<keyword evidence="3 8" id="KW-0812">Transmembrane</keyword>
<dbReference type="GO" id="GO:0007635">
    <property type="term" value="P:chemosensory behavior"/>
    <property type="evidence" value="ECO:0007669"/>
    <property type="project" value="TreeGrafter"/>
</dbReference>
<evidence type="ECO:0000256" key="1">
    <source>
        <dbReference type="ARBA" id="ARBA00004651"/>
    </source>
</evidence>
<feature type="transmembrane region" description="Helical" evidence="8">
    <location>
        <begin position="245"/>
        <end position="266"/>
    </location>
</feature>
<dbReference type="GO" id="GO:0008049">
    <property type="term" value="P:male courtship behavior"/>
    <property type="evidence" value="ECO:0007669"/>
    <property type="project" value="TreeGrafter"/>
</dbReference>
<dbReference type="GO" id="GO:0030424">
    <property type="term" value="C:axon"/>
    <property type="evidence" value="ECO:0007669"/>
    <property type="project" value="TreeGrafter"/>
</dbReference>
<dbReference type="GO" id="GO:0043025">
    <property type="term" value="C:neuronal cell body"/>
    <property type="evidence" value="ECO:0007669"/>
    <property type="project" value="TreeGrafter"/>
</dbReference>
<dbReference type="GO" id="GO:0005886">
    <property type="term" value="C:plasma membrane"/>
    <property type="evidence" value="ECO:0007669"/>
    <property type="project" value="UniProtKB-SubCell"/>
</dbReference>
<evidence type="ECO:0000256" key="4">
    <source>
        <dbReference type="ARBA" id="ARBA00022989"/>
    </source>
</evidence>
<comment type="subcellular location">
    <subcellularLocation>
        <location evidence="1 8">Cell membrane</location>
        <topology evidence="1 8">Multi-pass membrane protein</topology>
    </subcellularLocation>
</comment>
<keyword evidence="4 8" id="KW-1133">Transmembrane helix</keyword>
<feature type="transmembrane region" description="Helical" evidence="8">
    <location>
        <begin position="81"/>
        <end position="102"/>
    </location>
</feature>
<dbReference type="AlphaFoldDB" id="A0AAV1JVD3"/>
<dbReference type="GO" id="GO:0007165">
    <property type="term" value="P:signal transduction"/>
    <property type="evidence" value="ECO:0007669"/>
    <property type="project" value="UniProtKB-KW"/>
</dbReference>
<evidence type="ECO:0000256" key="8">
    <source>
        <dbReference type="RuleBase" id="RU363108"/>
    </source>
</evidence>
<dbReference type="PANTHER" id="PTHR21143:SF133">
    <property type="entry name" value="GUSTATORY AND PHEROMONE RECEPTOR 32A-RELATED"/>
    <property type="match status" value="1"/>
</dbReference>
<comment type="caution">
    <text evidence="9">The sequence shown here is derived from an EMBL/GenBank/DDBJ whole genome shotgun (WGS) entry which is preliminary data.</text>
</comment>
<accession>A0AAV1JVD3</accession>
<dbReference type="EMBL" id="CAVLEF010000225">
    <property type="protein sequence ID" value="CAK1553502.1"/>
    <property type="molecule type" value="Genomic_DNA"/>
</dbReference>
<protein>
    <recommendedName>
        <fullName evidence="8">Gustatory receptor</fullName>
    </recommendedName>
</protein>
<dbReference type="Pfam" id="PF08395">
    <property type="entry name" value="7tm_7"/>
    <property type="match status" value="1"/>
</dbReference>
<dbReference type="GO" id="GO:0030425">
    <property type="term" value="C:dendrite"/>
    <property type="evidence" value="ECO:0007669"/>
    <property type="project" value="TreeGrafter"/>
</dbReference>
<feature type="transmembrane region" description="Helical" evidence="8">
    <location>
        <begin position="114"/>
        <end position="137"/>
    </location>
</feature>